<name>A0ABM3HKP5_9MYRT</name>
<dbReference type="Proteomes" id="UP000827889">
    <property type="component" value="Chromosome 6"/>
</dbReference>
<feature type="region of interest" description="Disordered" evidence="1">
    <location>
        <begin position="156"/>
        <end position="198"/>
    </location>
</feature>
<organism evidence="2 3">
    <name type="scientific">Rhodamnia argentea</name>
    <dbReference type="NCBI Taxonomy" id="178133"/>
    <lineage>
        <taxon>Eukaryota</taxon>
        <taxon>Viridiplantae</taxon>
        <taxon>Streptophyta</taxon>
        <taxon>Embryophyta</taxon>
        <taxon>Tracheophyta</taxon>
        <taxon>Spermatophyta</taxon>
        <taxon>Magnoliopsida</taxon>
        <taxon>eudicotyledons</taxon>
        <taxon>Gunneridae</taxon>
        <taxon>Pentapetalae</taxon>
        <taxon>rosids</taxon>
        <taxon>malvids</taxon>
        <taxon>Myrtales</taxon>
        <taxon>Myrtaceae</taxon>
        <taxon>Myrtoideae</taxon>
        <taxon>Myrteae</taxon>
        <taxon>Australasian group</taxon>
        <taxon>Rhodamnia</taxon>
    </lineage>
</organism>
<feature type="compositionally biased region" description="Polar residues" evidence="1">
    <location>
        <begin position="336"/>
        <end position="363"/>
    </location>
</feature>
<protein>
    <submittedName>
        <fullName evidence="3">Uncharacterized protein LOC115748379 isoform X1</fullName>
    </submittedName>
</protein>
<keyword evidence="2" id="KW-1185">Reference proteome</keyword>
<sequence>MDTRRSNRGAGPPPKNGRKDNKDEDLLLFRELHRREKDRAMNLLLPVSDEFEPNGIPGTPPSRSVDSWSCFSVYTVNYTLLRLDLDTGNYPLPTYKAGSGRNEFLTENDKNDYDWLKTPPATPLFPSLEMEANAGDYPMQREIPILQPLSRFAGAAGGREATNGTQKSPRNMLKTPPASASVTQKNSLSSSDRTNRSPSLFILNQKMAQELVLAKKTEAAPNASKRASASHRFGRFSCVTKSTGADLNSIRPSSINNKRGMSPLTRSTIPAQFPGFSNETPSNLRKDRPASTSRGRPSNNLKPSVTPQPPEPSAAQRRQSCSPSVTRGRKLEPKSGNVTGITAPSLQPHQRGTSQTRQGSQVLLGSRMVEKVLNARKAGKPAGPNAGFP</sequence>
<evidence type="ECO:0000313" key="3">
    <source>
        <dbReference type="RefSeq" id="XP_048137173.1"/>
    </source>
</evidence>
<feature type="region of interest" description="Disordered" evidence="1">
    <location>
        <begin position="1"/>
        <end position="24"/>
    </location>
</feature>
<accession>A0ABM3HKP5</accession>
<gene>
    <name evidence="3" type="primary">LOC115748379</name>
</gene>
<evidence type="ECO:0000256" key="1">
    <source>
        <dbReference type="SAM" id="MobiDB-lite"/>
    </source>
</evidence>
<feature type="region of interest" description="Disordered" evidence="1">
    <location>
        <begin position="244"/>
        <end position="367"/>
    </location>
</feature>
<feature type="compositionally biased region" description="Polar residues" evidence="1">
    <location>
        <begin position="244"/>
        <end position="283"/>
    </location>
</feature>
<dbReference type="GeneID" id="115748379"/>
<proteinExistence type="predicted"/>
<feature type="compositionally biased region" description="Polar residues" evidence="1">
    <location>
        <begin position="316"/>
        <end position="325"/>
    </location>
</feature>
<dbReference type="PANTHER" id="PTHR31949">
    <property type="entry name" value="GASTRIC MUCIN-LIKE PROTEIN"/>
    <property type="match status" value="1"/>
</dbReference>
<feature type="compositionally biased region" description="Polar residues" evidence="1">
    <location>
        <begin position="178"/>
        <end position="198"/>
    </location>
</feature>
<dbReference type="RefSeq" id="XP_048137173.1">
    <property type="nucleotide sequence ID" value="XM_048281216.1"/>
</dbReference>
<evidence type="ECO:0000313" key="2">
    <source>
        <dbReference type="Proteomes" id="UP000827889"/>
    </source>
</evidence>
<reference evidence="3" key="1">
    <citation type="submission" date="2025-08" db="UniProtKB">
        <authorList>
            <consortium name="RefSeq"/>
        </authorList>
    </citation>
    <scope>IDENTIFICATION</scope>
    <source>
        <tissue evidence="3">Leaf</tissue>
    </source>
</reference>
<dbReference type="PANTHER" id="PTHR31949:SF6">
    <property type="entry name" value="DUF4005 DOMAIN-CONTAINING PROTEIN"/>
    <property type="match status" value="1"/>
</dbReference>
<feature type="compositionally biased region" description="Polar residues" evidence="1">
    <location>
        <begin position="290"/>
        <end position="305"/>
    </location>
</feature>